<reference evidence="1" key="1">
    <citation type="submission" date="2021-08" db="EMBL/GenBank/DDBJ databases">
        <title>Global Aspergillus fumigatus from environmental and clinical sources.</title>
        <authorList>
            <person name="Barber A."/>
            <person name="Sae-Ong T."/>
        </authorList>
    </citation>
    <scope>NUCLEOTIDE SEQUENCE</scope>
    <source>
        <strain evidence="1">NRZ-2016-071</strain>
    </source>
</reference>
<comment type="caution">
    <text evidence="1">The sequence shown here is derived from an EMBL/GenBank/DDBJ whole genome shotgun (WGS) entry which is preliminary data.</text>
</comment>
<gene>
    <name evidence="1" type="ORF">KXV57_004938</name>
</gene>
<name>A0A9P8N903_ASPFM</name>
<organism evidence="1 2">
    <name type="scientific">Aspergillus fumigatus</name>
    <name type="common">Neosartorya fumigata</name>
    <dbReference type="NCBI Taxonomy" id="746128"/>
    <lineage>
        <taxon>Eukaryota</taxon>
        <taxon>Fungi</taxon>
        <taxon>Dikarya</taxon>
        <taxon>Ascomycota</taxon>
        <taxon>Pezizomycotina</taxon>
        <taxon>Eurotiomycetes</taxon>
        <taxon>Eurotiomycetidae</taxon>
        <taxon>Eurotiales</taxon>
        <taxon>Aspergillaceae</taxon>
        <taxon>Aspergillus</taxon>
        <taxon>Aspergillus subgen. Fumigati</taxon>
    </lineage>
</organism>
<feature type="non-terminal residue" evidence="1">
    <location>
        <position position="64"/>
    </location>
</feature>
<dbReference type="EMBL" id="JAIBSC010000315">
    <property type="protein sequence ID" value="KAH1891766.1"/>
    <property type="molecule type" value="Genomic_DNA"/>
</dbReference>
<sequence length="64" mass="7519">MFEPWQTCEKEWSWTGVSHATTFPVQIEGKRMVATSTRYLRSVPPSLAFSVQRRTSTYQERHDV</sequence>
<dbReference type="AlphaFoldDB" id="A0A9P8N903"/>
<evidence type="ECO:0000313" key="1">
    <source>
        <dbReference type="EMBL" id="KAH1891766.1"/>
    </source>
</evidence>
<proteinExistence type="predicted"/>
<dbReference type="Proteomes" id="UP000813423">
    <property type="component" value="Unassembled WGS sequence"/>
</dbReference>
<evidence type="ECO:0000313" key="2">
    <source>
        <dbReference type="Proteomes" id="UP000813423"/>
    </source>
</evidence>
<protein>
    <submittedName>
        <fullName evidence="1">Uncharacterized protein</fullName>
    </submittedName>
</protein>
<accession>A0A9P8N903</accession>